<keyword evidence="1" id="KW-0472">Membrane</keyword>
<dbReference type="Proteomes" id="UP000193780">
    <property type="component" value="Unassembled WGS sequence"/>
</dbReference>
<sequence>METSQIITLISGAGIGAVLSAFLTFINSSKKNKLDFITKERSEWRIEIKSIIVDLLGGNNRKNALSRLETQLNPYGRYISKEDRYNFYMNDGHIWELIDNFDYSNRSVKILTKYLEILLKYDWERSKREIKVDVFNSFIYFILIIGAISNSLLILFKINDLPQIIILSLSSYFMVGIIFYISKITKKFKQKRIRNLICIILLCLSMHYSIDGLLYWIIPHETIDLKNYLVTFMILVLMMSVEFKIFLNTNDEEEKYIAHISCIKNISKKENTHV</sequence>
<dbReference type="EMBL" id="NCUX01000032">
    <property type="protein sequence ID" value="ORO77258.1"/>
    <property type="molecule type" value="Genomic_DNA"/>
</dbReference>
<gene>
    <name evidence="2" type="ORF">B7708_05245</name>
</gene>
<reference evidence="2 3" key="1">
    <citation type="journal article" date="2016" name="Eur. J. Clin. Microbiol. Infect. Dis.">
        <title>Whole genome sequencing as a tool for phylogenetic analysis of clinical strains of Mitis group streptococci.</title>
        <authorList>
            <person name="Rasmussen L.H."/>
            <person name="Dargis R."/>
            <person name="Hojholt K."/>
            <person name="Christensen J.J."/>
            <person name="Skovgaard O."/>
            <person name="Justesen U.S."/>
            <person name="Rosenvinge F.S."/>
            <person name="Moser C."/>
            <person name="Lukjancenko O."/>
            <person name="Rasmussen S."/>
            <person name="Nielsen X.C."/>
        </authorList>
    </citation>
    <scope>NUCLEOTIDE SEQUENCE [LARGE SCALE GENOMIC DNA]</scope>
    <source>
        <strain evidence="2 3">RH_9883_08</strain>
    </source>
</reference>
<feature type="transmembrane region" description="Helical" evidence="1">
    <location>
        <begin position="161"/>
        <end position="181"/>
    </location>
</feature>
<comment type="caution">
    <text evidence="2">The sequence shown here is derived from an EMBL/GenBank/DDBJ whole genome shotgun (WGS) entry which is preliminary data.</text>
</comment>
<evidence type="ECO:0000256" key="1">
    <source>
        <dbReference type="SAM" id="Phobius"/>
    </source>
</evidence>
<organism evidence="2 3">
    <name type="scientific">Streptococcus oralis subsp. dentisani</name>
    <dbReference type="NCBI Taxonomy" id="1458253"/>
    <lineage>
        <taxon>Bacteria</taxon>
        <taxon>Bacillati</taxon>
        <taxon>Bacillota</taxon>
        <taxon>Bacilli</taxon>
        <taxon>Lactobacillales</taxon>
        <taxon>Streptococcaceae</taxon>
        <taxon>Streptococcus</taxon>
    </lineage>
</organism>
<keyword evidence="1" id="KW-1133">Transmembrane helix</keyword>
<protein>
    <submittedName>
        <fullName evidence="2">Uncharacterized protein</fullName>
    </submittedName>
</protein>
<accession>A0A1X1IVQ7</accession>
<evidence type="ECO:0000313" key="3">
    <source>
        <dbReference type="Proteomes" id="UP000193780"/>
    </source>
</evidence>
<keyword evidence="1" id="KW-0812">Transmembrane</keyword>
<name>A0A1X1IVQ7_STROR</name>
<feature type="transmembrane region" description="Helical" evidence="1">
    <location>
        <begin position="6"/>
        <end position="26"/>
    </location>
</feature>
<feature type="transmembrane region" description="Helical" evidence="1">
    <location>
        <begin position="228"/>
        <end position="247"/>
    </location>
</feature>
<evidence type="ECO:0000313" key="2">
    <source>
        <dbReference type="EMBL" id="ORO77258.1"/>
    </source>
</evidence>
<feature type="transmembrane region" description="Helical" evidence="1">
    <location>
        <begin position="134"/>
        <end position="155"/>
    </location>
</feature>
<proteinExistence type="predicted"/>
<dbReference type="AlphaFoldDB" id="A0A1X1IVQ7"/>
<feature type="transmembrane region" description="Helical" evidence="1">
    <location>
        <begin position="193"/>
        <end position="216"/>
    </location>
</feature>